<keyword evidence="5 7" id="KW-0119">Carbohydrate metabolism</keyword>
<feature type="compositionally biased region" description="Polar residues" evidence="8">
    <location>
        <begin position="66"/>
        <end position="80"/>
    </location>
</feature>
<organism evidence="11 12">
    <name type="scientific">Sphagnum jensenii</name>
    <dbReference type="NCBI Taxonomy" id="128206"/>
    <lineage>
        <taxon>Eukaryota</taxon>
        <taxon>Viridiplantae</taxon>
        <taxon>Streptophyta</taxon>
        <taxon>Embryophyta</taxon>
        <taxon>Bryophyta</taxon>
        <taxon>Sphagnophytina</taxon>
        <taxon>Sphagnopsida</taxon>
        <taxon>Sphagnales</taxon>
        <taxon>Sphagnaceae</taxon>
        <taxon>Sphagnum</taxon>
    </lineage>
</organism>
<evidence type="ECO:0000313" key="11">
    <source>
        <dbReference type="EMBL" id="CAK9271983.1"/>
    </source>
</evidence>
<dbReference type="PANTHER" id="PTHR11556">
    <property type="entry name" value="FRUCTOSE-1,6-BISPHOSPHATASE-RELATED"/>
    <property type="match status" value="1"/>
</dbReference>
<feature type="region of interest" description="Disordered" evidence="8">
    <location>
        <begin position="54"/>
        <end position="200"/>
    </location>
</feature>
<dbReference type="InterPro" id="IPR044015">
    <property type="entry name" value="FBPase_C_dom"/>
</dbReference>
<accession>A0ABP0WYS0</accession>
<dbReference type="Proteomes" id="UP001497444">
    <property type="component" value="Chromosome 4"/>
</dbReference>
<comment type="catalytic activity">
    <reaction evidence="1">
        <text>beta-D-fructose 1,6-bisphosphate + H2O = beta-D-fructose 6-phosphate + phosphate</text>
        <dbReference type="Rhea" id="RHEA:11064"/>
        <dbReference type="ChEBI" id="CHEBI:15377"/>
        <dbReference type="ChEBI" id="CHEBI:32966"/>
        <dbReference type="ChEBI" id="CHEBI:43474"/>
        <dbReference type="ChEBI" id="CHEBI:57634"/>
        <dbReference type="EC" id="3.1.3.11"/>
    </reaction>
</comment>
<evidence type="ECO:0000313" key="12">
    <source>
        <dbReference type="Proteomes" id="UP001497444"/>
    </source>
</evidence>
<protein>
    <recommendedName>
        <fullName evidence="3">fructose-bisphosphatase</fullName>
        <ecNumber evidence="3">3.1.3.11</ecNumber>
    </recommendedName>
    <alternativeName>
        <fullName evidence="6">D-fructose-1,6-bisphosphate 1-phosphohydrolase</fullName>
    </alternativeName>
</protein>
<dbReference type="PRINTS" id="PR00115">
    <property type="entry name" value="F16BPHPHTASE"/>
</dbReference>
<keyword evidence="12" id="KW-1185">Reference proteome</keyword>
<dbReference type="PANTHER" id="PTHR11556:SF12">
    <property type="entry name" value="FRUCTOSE-BISPHOSPHATASE"/>
    <property type="match status" value="1"/>
</dbReference>
<evidence type="ECO:0000256" key="4">
    <source>
        <dbReference type="ARBA" id="ARBA00022801"/>
    </source>
</evidence>
<evidence type="ECO:0000256" key="5">
    <source>
        <dbReference type="ARBA" id="ARBA00023277"/>
    </source>
</evidence>
<name>A0ABP0WYS0_9BRYO</name>
<evidence type="ECO:0000256" key="8">
    <source>
        <dbReference type="SAM" id="MobiDB-lite"/>
    </source>
</evidence>
<feature type="compositionally biased region" description="Low complexity" evidence="8">
    <location>
        <begin position="116"/>
        <end position="147"/>
    </location>
</feature>
<dbReference type="CDD" id="cd00354">
    <property type="entry name" value="FBPase"/>
    <property type="match status" value="1"/>
</dbReference>
<dbReference type="InterPro" id="IPR033391">
    <property type="entry name" value="FBPase_N"/>
</dbReference>
<evidence type="ECO:0000259" key="10">
    <source>
        <dbReference type="Pfam" id="PF18913"/>
    </source>
</evidence>
<dbReference type="Pfam" id="PF00316">
    <property type="entry name" value="FBPase"/>
    <property type="match status" value="1"/>
</dbReference>
<dbReference type="Gene3D" id="3.30.540.10">
    <property type="entry name" value="Fructose-1,6-Bisphosphatase, subunit A, domain 1"/>
    <property type="match status" value="1"/>
</dbReference>
<feature type="compositionally biased region" description="Low complexity" evidence="8">
    <location>
        <begin position="54"/>
        <end position="65"/>
    </location>
</feature>
<evidence type="ECO:0000256" key="6">
    <source>
        <dbReference type="ARBA" id="ARBA00032973"/>
    </source>
</evidence>
<evidence type="ECO:0000259" key="9">
    <source>
        <dbReference type="Pfam" id="PF00316"/>
    </source>
</evidence>
<evidence type="ECO:0000256" key="3">
    <source>
        <dbReference type="ARBA" id="ARBA00013093"/>
    </source>
</evidence>
<dbReference type="InterPro" id="IPR000146">
    <property type="entry name" value="FBPase_class-1"/>
</dbReference>
<dbReference type="EC" id="3.1.3.11" evidence="3"/>
<feature type="compositionally biased region" description="Acidic residues" evidence="8">
    <location>
        <begin position="1"/>
        <end position="12"/>
    </location>
</feature>
<dbReference type="HAMAP" id="MF_01855">
    <property type="entry name" value="FBPase_class1"/>
    <property type="match status" value="1"/>
</dbReference>
<evidence type="ECO:0000256" key="7">
    <source>
        <dbReference type="RuleBase" id="RU000508"/>
    </source>
</evidence>
<dbReference type="Pfam" id="PF18913">
    <property type="entry name" value="FBPase_C"/>
    <property type="match status" value="1"/>
</dbReference>
<dbReference type="Gene3D" id="3.40.190.80">
    <property type="match status" value="1"/>
</dbReference>
<dbReference type="InterPro" id="IPR028343">
    <property type="entry name" value="FBPtase"/>
</dbReference>
<evidence type="ECO:0000256" key="1">
    <source>
        <dbReference type="ARBA" id="ARBA00001273"/>
    </source>
</evidence>
<evidence type="ECO:0000256" key="2">
    <source>
        <dbReference type="ARBA" id="ARBA00010941"/>
    </source>
</evidence>
<feature type="domain" description="Fructose-1-6-bisphosphatase class 1 C-terminal" evidence="10">
    <location>
        <begin position="415"/>
        <end position="537"/>
    </location>
</feature>
<dbReference type="PIRSF" id="PIRSF000904">
    <property type="entry name" value="FBPtase_SBPase"/>
    <property type="match status" value="1"/>
</dbReference>
<dbReference type="EMBL" id="OZ020099">
    <property type="protein sequence ID" value="CAK9271983.1"/>
    <property type="molecule type" value="Genomic_DNA"/>
</dbReference>
<feature type="region of interest" description="Disordered" evidence="8">
    <location>
        <begin position="1"/>
        <end position="26"/>
    </location>
</feature>
<proteinExistence type="inferred from homology"/>
<reference evidence="11" key="1">
    <citation type="submission" date="2024-02" db="EMBL/GenBank/DDBJ databases">
        <authorList>
            <consortium name="ELIXIR-Norway"/>
            <consortium name="Elixir Norway"/>
        </authorList>
    </citation>
    <scope>NUCLEOTIDE SEQUENCE</scope>
</reference>
<feature type="domain" description="Fructose-1-6-bisphosphatase class I N-terminal" evidence="9">
    <location>
        <begin position="233"/>
        <end position="410"/>
    </location>
</feature>
<keyword evidence="4 7" id="KW-0378">Hydrolase</keyword>
<dbReference type="SUPFAM" id="SSF56655">
    <property type="entry name" value="Carbohydrate phosphatase"/>
    <property type="match status" value="1"/>
</dbReference>
<comment type="similarity">
    <text evidence="2 7">Belongs to the FBPase class 1 family.</text>
</comment>
<gene>
    <name evidence="11" type="ORF">CSSPJE1EN1_LOCUS17461</name>
</gene>
<feature type="compositionally biased region" description="Low complexity" evidence="8">
    <location>
        <begin position="164"/>
        <end position="174"/>
    </location>
</feature>
<sequence>MRDRVDLDEDGDGPQAGSSSSSSSSSSAPISYLLLFVLCIIPLLSVRWRAAVKSSPPSTSSTAASNRVSTNPPPSGNSLPSFVAIGGGGGGNSGRNRWSKTKSPPNAPSMITKVIAAVRRPAPSSPSPKITKSSSSPLSSLYHKSSSNWFAPPPPPPARKGRKASSSPAMASRSSGGGGGGSSSPPSLPPAAFVQPPTTFVKSRGGVMPKSVMRNSKEDVVSMTGFLGTEGSNVDVDLLVLMTHIQSACKHIAAVLASPTELQASLSDSSFSYAAERDAPKPLDIIANNIMKAALRSSGKVAAIASEEEDAAIWFGEGPFVVVFDPLDGSRNIDASIPTGTIFGIYRKLPEADQLPLPEKATVNVMQRGERLVAAGYALYSSATVMCISVGSGLYGFTLDHSIGEFVYSHHDIRIPERGQIYSVNDARYFDWPSGLRRYIDNIRQGKSQTRKKYSARYICSLVADLHRTILYGGLAMNPRSHLRLVYEANPLSYLVEQGGGKGTDGKRRILEINPIKLHQRLPLFLGSMADIAELVSYGDVQQLENPGYEV</sequence>
<dbReference type="PIRSF" id="PIRSF500210">
    <property type="entry name" value="FBPtase"/>
    <property type="match status" value="1"/>
</dbReference>